<keyword evidence="2" id="KW-1185">Reference proteome</keyword>
<dbReference type="EMBL" id="AP025292">
    <property type="protein sequence ID" value="BDC98104.1"/>
    <property type="molecule type" value="Genomic_DNA"/>
</dbReference>
<reference evidence="1 2" key="1">
    <citation type="submission" date="2021-12" db="EMBL/GenBank/DDBJ databases">
        <title>Genome sequencing of bacteria with rrn-lacking chromosome and rrn-plasmid.</title>
        <authorList>
            <person name="Anda M."/>
            <person name="Iwasaki W."/>
        </authorList>
    </citation>
    <scope>NUCLEOTIDE SEQUENCE [LARGE SCALE GENOMIC DNA]</scope>
    <source>
        <strain evidence="1 2">NBRC 101262</strain>
    </source>
</reference>
<evidence type="ECO:0000313" key="1">
    <source>
        <dbReference type="EMBL" id="BDC98104.1"/>
    </source>
</evidence>
<gene>
    <name evidence="1" type="ORF">PEPS_03850</name>
</gene>
<proteinExistence type="predicted"/>
<dbReference type="SUPFAM" id="SSF46785">
    <property type="entry name" value="Winged helix' DNA-binding domain"/>
    <property type="match status" value="1"/>
</dbReference>
<dbReference type="InterPro" id="IPR000944">
    <property type="entry name" value="Tscrpt_reg_Rrf2"/>
</dbReference>
<organism evidence="1 2">
    <name type="scientific">Persicobacter psychrovividus</name>
    <dbReference type="NCBI Taxonomy" id="387638"/>
    <lineage>
        <taxon>Bacteria</taxon>
        <taxon>Pseudomonadati</taxon>
        <taxon>Bacteroidota</taxon>
        <taxon>Cytophagia</taxon>
        <taxon>Cytophagales</taxon>
        <taxon>Persicobacteraceae</taxon>
        <taxon>Persicobacter</taxon>
    </lineage>
</organism>
<dbReference type="Proteomes" id="UP001354989">
    <property type="component" value="Chromosome"/>
</dbReference>
<accession>A0ABN6L4R7</accession>
<sequence>MFSKACSYGIRAMIYISAKTNQGIRLGIKDIAKEIESPEAFTGKILQTLSKKGLVDSVKGPKGGFSMTTEQQQVSLFDIVSNIDGDELMTGCGLGFKKCSEAHPCPMHHQYKEVRAQFNTMLRETQLKTLSDDFEQGLSFFHPEEG</sequence>
<dbReference type="InterPro" id="IPR036388">
    <property type="entry name" value="WH-like_DNA-bd_sf"/>
</dbReference>
<dbReference type="RefSeq" id="WP_332919697.1">
    <property type="nucleotide sequence ID" value="NZ_AP025292.1"/>
</dbReference>
<name>A0ABN6L4R7_9BACT</name>
<evidence type="ECO:0000313" key="2">
    <source>
        <dbReference type="Proteomes" id="UP001354989"/>
    </source>
</evidence>
<dbReference type="PANTHER" id="PTHR33221:SF15">
    <property type="entry name" value="HTH-TYPE TRANSCRIPTIONAL REGULATOR YWGB-RELATED"/>
    <property type="match status" value="1"/>
</dbReference>
<dbReference type="Pfam" id="PF02082">
    <property type="entry name" value="Rrf2"/>
    <property type="match status" value="1"/>
</dbReference>
<dbReference type="NCBIfam" id="TIGR00738">
    <property type="entry name" value="rrf2_super"/>
    <property type="match status" value="1"/>
</dbReference>
<protein>
    <recommendedName>
        <fullName evidence="3">Rrf2 family transcriptional regulator</fullName>
    </recommendedName>
</protein>
<dbReference type="PANTHER" id="PTHR33221">
    <property type="entry name" value="WINGED HELIX-TURN-HELIX TRANSCRIPTIONAL REGULATOR, RRF2 FAMILY"/>
    <property type="match status" value="1"/>
</dbReference>
<dbReference type="PROSITE" id="PS51197">
    <property type="entry name" value="HTH_RRF2_2"/>
    <property type="match status" value="1"/>
</dbReference>
<evidence type="ECO:0008006" key="3">
    <source>
        <dbReference type="Google" id="ProtNLM"/>
    </source>
</evidence>
<dbReference type="InterPro" id="IPR036390">
    <property type="entry name" value="WH_DNA-bd_sf"/>
</dbReference>
<dbReference type="Gene3D" id="1.10.10.10">
    <property type="entry name" value="Winged helix-like DNA-binding domain superfamily/Winged helix DNA-binding domain"/>
    <property type="match status" value="1"/>
</dbReference>